<sequence length="68" mass="6921">TEAGQYISSKSTMSHNVTSQQQTPASATHIKATMTVPPKIAASGIQAPGPTPLGSSVPHCPSLHDSPV</sequence>
<keyword evidence="3" id="KW-1185">Reference proteome</keyword>
<protein>
    <submittedName>
        <fullName evidence="2">Uncharacterized protein</fullName>
    </submittedName>
</protein>
<evidence type="ECO:0000256" key="1">
    <source>
        <dbReference type="SAM" id="MobiDB-lite"/>
    </source>
</evidence>
<organism evidence="2 3">
    <name type="scientific">Pleurodeles waltl</name>
    <name type="common">Iberian ribbed newt</name>
    <dbReference type="NCBI Taxonomy" id="8319"/>
    <lineage>
        <taxon>Eukaryota</taxon>
        <taxon>Metazoa</taxon>
        <taxon>Chordata</taxon>
        <taxon>Craniata</taxon>
        <taxon>Vertebrata</taxon>
        <taxon>Euteleostomi</taxon>
        <taxon>Amphibia</taxon>
        <taxon>Batrachia</taxon>
        <taxon>Caudata</taxon>
        <taxon>Salamandroidea</taxon>
        <taxon>Salamandridae</taxon>
        <taxon>Pleurodelinae</taxon>
        <taxon>Pleurodeles</taxon>
    </lineage>
</organism>
<accession>A0AAV7THH5</accession>
<gene>
    <name evidence="2" type="ORF">NDU88_000692</name>
</gene>
<feature type="region of interest" description="Disordered" evidence="1">
    <location>
        <begin position="1"/>
        <end position="27"/>
    </location>
</feature>
<feature type="region of interest" description="Disordered" evidence="1">
    <location>
        <begin position="41"/>
        <end position="68"/>
    </location>
</feature>
<proteinExistence type="predicted"/>
<reference evidence="2" key="1">
    <citation type="journal article" date="2022" name="bioRxiv">
        <title>Sequencing and chromosome-scale assembly of the giantPleurodeles waltlgenome.</title>
        <authorList>
            <person name="Brown T."/>
            <person name="Elewa A."/>
            <person name="Iarovenko S."/>
            <person name="Subramanian E."/>
            <person name="Araus A.J."/>
            <person name="Petzold A."/>
            <person name="Susuki M."/>
            <person name="Suzuki K.-i.T."/>
            <person name="Hayashi T."/>
            <person name="Toyoda A."/>
            <person name="Oliveira C."/>
            <person name="Osipova E."/>
            <person name="Leigh N.D."/>
            <person name="Simon A."/>
            <person name="Yun M.H."/>
        </authorList>
    </citation>
    <scope>NUCLEOTIDE SEQUENCE</scope>
    <source>
        <strain evidence="2">20211129_DDA</strain>
        <tissue evidence="2">Liver</tissue>
    </source>
</reference>
<name>A0AAV7THH5_PLEWA</name>
<comment type="caution">
    <text evidence="2">The sequence shown here is derived from an EMBL/GenBank/DDBJ whole genome shotgun (WGS) entry which is preliminary data.</text>
</comment>
<feature type="non-terminal residue" evidence="2">
    <location>
        <position position="1"/>
    </location>
</feature>
<evidence type="ECO:0000313" key="2">
    <source>
        <dbReference type="EMBL" id="KAJ1175404.1"/>
    </source>
</evidence>
<dbReference type="Proteomes" id="UP001066276">
    <property type="component" value="Chromosome 3_2"/>
</dbReference>
<feature type="compositionally biased region" description="Polar residues" evidence="1">
    <location>
        <begin position="1"/>
        <end position="26"/>
    </location>
</feature>
<evidence type="ECO:0000313" key="3">
    <source>
        <dbReference type="Proteomes" id="UP001066276"/>
    </source>
</evidence>
<dbReference type="EMBL" id="JANPWB010000006">
    <property type="protein sequence ID" value="KAJ1175404.1"/>
    <property type="molecule type" value="Genomic_DNA"/>
</dbReference>
<dbReference type="AlphaFoldDB" id="A0AAV7THH5"/>